<evidence type="ECO:0000256" key="2">
    <source>
        <dbReference type="PROSITE-ProRule" id="PRU00169"/>
    </source>
</evidence>
<evidence type="ECO:0000259" key="3">
    <source>
        <dbReference type="PROSITE" id="PS50110"/>
    </source>
</evidence>
<dbReference type="SMART" id="SM00448">
    <property type="entry name" value="REC"/>
    <property type="match status" value="1"/>
</dbReference>
<dbReference type="Gene3D" id="2.40.50.1020">
    <property type="entry name" value="LytTr DNA-binding domain"/>
    <property type="match status" value="1"/>
</dbReference>
<protein>
    <submittedName>
        <fullName evidence="5">LytR/AlgR family response regulator transcription factor</fullName>
    </submittedName>
</protein>
<dbReference type="Gene3D" id="3.40.50.2300">
    <property type="match status" value="1"/>
</dbReference>
<sequence>MSPVSPITPSAPLRVLVVDDEAPARDELVHLLAADDRIGPVHAAASGSEALRILDAQEIDVVFSDVSMPGLDGMDLTRVIARFAQRPQVVLVTAHQQYAVDAFALQVADYLMKPVRAERLAEAVRRVSGARALPGPQEPASDEETIPVERAGVTRFVRRDEIRYVQAQGDYARLHTDTDSYLVRIPLATLEQRWEAAGFIRIHRSILVSTRYVGQVRMRDGHCTVVVDGEELSVSRRHTRALRDRLLRQTG</sequence>
<gene>
    <name evidence="5" type="ORF">ACFQBT_03740</name>
</gene>
<comment type="caution">
    <text evidence="5">The sequence shown here is derived from an EMBL/GenBank/DDBJ whole genome shotgun (WGS) entry which is preliminary data.</text>
</comment>
<dbReference type="InterPro" id="IPR011006">
    <property type="entry name" value="CheY-like_superfamily"/>
</dbReference>
<keyword evidence="2" id="KW-0597">Phosphoprotein</keyword>
<name>A0ABW2AQG8_9MICO</name>
<reference evidence="6" key="1">
    <citation type="journal article" date="2019" name="Int. J. Syst. Evol. Microbiol.">
        <title>The Global Catalogue of Microorganisms (GCM) 10K type strain sequencing project: providing services to taxonomists for standard genome sequencing and annotation.</title>
        <authorList>
            <consortium name="The Broad Institute Genomics Platform"/>
            <consortium name="The Broad Institute Genome Sequencing Center for Infectious Disease"/>
            <person name="Wu L."/>
            <person name="Ma J."/>
        </authorList>
    </citation>
    <scope>NUCLEOTIDE SEQUENCE [LARGE SCALE GENOMIC DNA]</scope>
    <source>
        <strain evidence="6">NBRC 106593</strain>
    </source>
</reference>
<dbReference type="PROSITE" id="PS50930">
    <property type="entry name" value="HTH_LYTTR"/>
    <property type="match status" value="1"/>
</dbReference>
<dbReference type="InterPro" id="IPR001789">
    <property type="entry name" value="Sig_transdc_resp-reg_receiver"/>
</dbReference>
<dbReference type="PANTHER" id="PTHR48111">
    <property type="entry name" value="REGULATOR OF RPOS"/>
    <property type="match status" value="1"/>
</dbReference>
<evidence type="ECO:0000259" key="4">
    <source>
        <dbReference type="PROSITE" id="PS50930"/>
    </source>
</evidence>
<dbReference type="PROSITE" id="PS50110">
    <property type="entry name" value="RESPONSE_REGULATORY"/>
    <property type="match status" value="1"/>
</dbReference>
<evidence type="ECO:0000313" key="6">
    <source>
        <dbReference type="Proteomes" id="UP001596356"/>
    </source>
</evidence>
<dbReference type="PANTHER" id="PTHR48111:SF69">
    <property type="entry name" value="RESPONSE REGULATOR RECEIVER"/>
    <property type="match status" value="1"/>
</dbReference>
<feature type="domain" description="HTH LytTR-type" evidence="4">
    <location>
        <begin position="146"/>
        <end position="248"/>
    </location>
</feature>
<proteinExistence type="predicted"/>
<feature type="modified residue" description="4-aspartylphosphate" evidence="2">
    <location>
        <position position="65"/>
    </location>
</feature>
<organism evidence="5 6">
    <name type="scientific">Branchiibius cervicis</name>
    <dbReference type="NCBI Taxonomy" id="908252"/>
    <lineage>
        <taxon>Bacteria</taxon>
        <taxon>Bacillati</taxon>
        <taxon>Actinomycetota</taxon>
        <taxon>Actinomycetes</taxon>
        <taxon>Micrococcales</taxon>
        <taxon>Dermacoccaceae</taxon>
        <taxon>Branchiibius</taxon>
    </lineage>
</organism>
<dbReference type="SMART" id="SM00850">
    <property type="entry name" value="LytTR"/>
    <property type="match status" value="1"/>
</dbReference>
<dbReference type="EMBL" id="JBHSWJ010000002">
    <property type="protein sequence ID" value="MFC6713003.1"/>
    <property type="molecule type" value="Genomic_DNA"/>
</dbReference>
<keyword evidence="6" id="KW-1185">Reference proteome</keyword>
<dbReference type="InterPro" id="IPR007492">
    <property type="entry name" value="LytTR_DNA-bd_dom"/>
</dbReference>
<dbReference type="InterPro" id="IPR039420">
    <property type="entry name" value="WalR-like"/>
</dbReference>
<accession>A0ABW2AQG8</accession>
<dbReference type="Proteomes" id="UP001596356">
    <property type="component" value="Unassembled WGS sequence"/>
</dbReference>
<dbReference type="RefSeq" id="WP_377820486.1">
    <property type="nucleotide sequence ID" value="NZ_JBHSWJ010000002.1"/>
</dbReference>
<keyword evidence="1" id="KW-0238">DNA-binding</keyword>
<dbReference type="SUPFAM" id="SSF52172">
    <property type="entry name" value="CheY-like"/>
    <property type="match status" value="1"/>
</dbReference>
<evidence type="ECO:0000313" key="5">
    <source>
        <dbReference type="EMBL" id="MFC6713003.1"/>
    </source>
</evidence>
<dbReference type="Pfam" id="PF00072">
    <property type="entry name" value="Response_reg"/>
    <property type="match status" value="1"/>
</dbReference>
<evidence type="ECO:0000256" key="1">
    <source>
        <dbReference type="ARBA" id="ARBA00023125"/>
    </source>
</evidence>
<dbReference type="Pfam" id="PF04397">
    <property type="entry name" value="LytTR"/>
    <property type="match status" value="1"/>
</dbReference>
<feature type="domain" description="Response regulatory" evidence="3">
    <location>
        <begin position="14"/>
        <end position="128"/>
    </location>
</feature>